<organism evidence="7 8">
    <name type="scientific">Actinocrinis puniceicyclus</name>
    <dbReference type="NCBI Taxonomy" id="977794"/>
    <lineage>
        <taxon>Bacteria</taxon>
        <taxon>Bacillati</taxon>
        <taxon>Actinomycetota</taxon>
        <taxon>Actinomycetes</taxon>
        <taxon>Catenulisporales</taxon>
        <taxon>Actinospicaceae</taxon>
        <taxon>Actinocrinis</taxon>
    </lineage>
</organism>
<keyword evidence="4 5" id="KW-0472">Membrane</keyword>
<evidence type="ECO:0000256" key="2">
    <source>
        <dbReference type="ARBA" id="ARBA00022692"/>
    </source>
</evidence>
<keyword evidence="8" id="KW-1185">Reference proteome</keyword>
<feature type="transmembrane region" description="Helical" evidence="5">
    <location>
        <begin position="356"/>
        <end position="377"/>
    </location>
</feature>
<feature type="domain" description="Major facilitator superfamily (MFS) profile" evidence="6">
    <location>
        <begin position="42"/>
        <end position="459"/>
    </location>
</feature>
<feature type="transmembrane region" description="Helical" evidence="5">
    <location>
        <begin position="332"/>
        <end position="350"/>
    </location>
</feature>
<keyword evidence="2 5" id="KW-0812">Transmembrane</keyword>
<comment type="subcellular location">
    <subcellularLocation>
        <location evidence="1">Cell membrane</location>
        <topology evidence="1">Multi-pass membrane protein</topology>
    </subcellularLocation>
</comment>
<evidence type="ECO:0000256" key="3">
    <source>
        <dbReference type="ARBA" id="ARBA00022989"/>
    </source>
</evidence>
<dbReference type="CDD" id="cd06174">
    <property type="entry name" value="MFS"/>
    <property type="match status" value="1"/>
</dbReference>
<dbReference type="Pfam" id="PF07690">
    <property type="entry name" value="MFS_1"/>
    <property type="match status" value="1"/>
</dbReference>
<dbReference type="GO" id="GO:0022857">
    <property type="term" value="F:transmembrane transporter activity"/>
    <property type="evidence" value="ECO:0007669"/>
    <property type="project" value="InterPro"/>
</dbReference>
<evidence type="ECO:0000259" key="6">
    <source>
        <dbReference type="PROSITE" id="PS50850"/>
    </source>
</evidence>
<name>A0A8J8B9K5_9ACTN</name>
<accession>A0A8J8B9K5</accession>
<dbReference type="InterPro" id="IPR036259">
    <property type="entry name" value="MFS_trans_sf"/>
</dbReference>
<comment type="caution">
    <text evidence="7">The sequence shown here is derived from an EMBL/GenBank/DDBJ whole genome shotgun (WGS) entry which is preliminary data.</text>
</comment>
<dbReference type="AlphaFoldDB" id="A0A8J8B9K5"/>
<reference evidence="7" key="1">
    <citation type="submission" date="2021-04" db="EMBL/GenBank/DDBJ databases">
        <title>Genome based classification of Actinospica acidithermotolerans sp. nov., an actinobacterium isolated from an Indonesian hot spring.</title>
        <authorList>
            <person name="Kusuma A.B."/>
            <person name="Putra K.E."/>
            <person name="Nafisah S."/>
            <person name="Loh J."/>
            <person name="Nouioui I."/>
            <person name="Goodfellow M."/>
        </authorList>
    </citation>
    <scope>NUCLEOTIDE SEQUENCE</scope>
    <source>
        <strain evidence="7">DSM 45618</strain>
    </source>
</reference>
<dbReference type="SUPFAM" id="SSF103473">
    <property type="entry name" value="MFS general substrate transporter"/>
    <property type="match status" value="1"/>
</dbReference>
<feature type="transmembrane region" description="Helical" evidence="5">
    <location>
        <begin position="107"/>
        <end position="126"/>
    </location>
</feature>
<dbReference type="GO" id="GO:0005886">
    <property type="term" value="C:plasma membrane"/>
    <property type="evidence" value="ECO:0007669"/>
    <property type="project" value="UniProtKB-SubCell"/>
</dbReference>
<feature type="transmembrane region" description="Helical" evidence="5">
    <location>
        <begin position="263"/>
        <end position="290"/>
    </location>
</feature>
<evidence type="ECO:0000256" key="5">
    <source>
        <dbReference type="SAM" id="Phobius"/>
    </source>
</evidence>
<feature type="transmembrane region" description="Helical" evidence="5">
    <location>
        <begin position="201"/>
        <end position="217"/>
    </location>
</feature>
<evidence type="ECO:0000313" key="8">
    <source>
        <dbReference type="Proteomes" id="UP000677913"/>
    </source>
</evidence>
<gene>
    <name evidence="7" type="ORF">KGA66_02625</name>
</gene>
<evidence type="ECO:0000256" key="4">
    <source>
        <dbReference type="ARBA" id="ARBA00023136"/>
    </source>
</evidence>
<feature type="transmembrane region" description="Helical" evidence="5">
    <location>
        <begin position="75"/>
        <end position="95"/>
    </location>
</feature>
<dbReference type="Gene3D" id="1.20.1250.20">
    <property type="entry name" value="MFS general substrate transporter like domains"/>
    <property type="match status" value="2"/>
</dbReference>
<feature type="transmembrane region" description="Helical" evidence="5">
    <location>
        <begin position="397"/>
        <end position="419"/>
    </location>
</feature>
<evidence type="ECO:0000256" key="1">
    <source>
        <dbReference type="ARBA" id="ARBA00004651"/>
    </source>
</evidence>
<feature type="transmembrane region" description="Helical" evidence="5">
    <location>
        <begin position="515"/>
        <end position="534"/>
    </location>
</feature>
<dbReference type="InterPro" id="IPR020846">
    <property type="entry name" value="MFS_dom"/>
</dbReference>
<keyword evidence="3 5" id="KW-1133">Transmembrane helix</keyword>
<dbReference type="EMBL" id="JAGSXH010000005">
    <property type="protein sequence ID" value="MBS2961927.1"/>
    <property type="molecule type" value="Genomic_DNA"/>
</dbReference>
<sequence>MSASATEGIPAPASRPTAPRAARVLWHRQLSQYPDTAARYGYLAIVVAATVVLYYELYIQYAVSTAIITHYNMTFTYFVYVSVVGNAVGAFASLLAGLADRWGRANLTVYGLLVTGALVAFAVPNAGSKGMFLTLIALVSFVEGIILVTTPALVRDFSPQLGRASAMGYWTMGPVVGSLVVTAVTSHTYSGSTTWQDEFRYAGWAGLLVFVMALLGLRELSPRLRDQLMVSLRDRALIEAKAQGLDTEAALRGHWRQMLHTDVVGSALAISLFLLLYFAAVGSFTVYFVTAFGYSVQRTAGLLNWYWAANAVSLVVVGLLSDRAKVRKPFMAIGALASIGVLIPFALAATRPQTGYYTFALLVAGIGVFGGFTYAPWMAGFTETVERRNPAATATGLAVYGWIIRAVVAISSAVLPIVVSSATPLVDHGAQVAAAQAQAGPALAIVQAHPKLFAQLEQYPPSQIPPALQAQAVQEVGIANLLAVQKAGPQLAVLGAYGSQVQQAAAQNPKDWQNWWWVCLGGEAVFIPFIFLMAGRWSPRKAREDLAAHERLIAQQLAQLGADQGTGAAAAS</sequence>
<dbReference type="PROSITE" id="PS50850">
    <property type="entry name" value="MFS"/>
    <property type="match status" value="1"/>
</dbReference>
<protein>
    <submittedName>
        <fullName evidence="7">MFS transporter</fullName>
    </submittedName>
</protein>
<dbReference type="InterPro" id="IPR011701">
    <property type="entry name" value="MFS"/>
</dbReference>
<feature type="transmembrane region" description="Helical" evidence="5">
    <location>
        <begin position="37"/>
        <end position="55"/>
    </location>
</feature>
<feature type="transmembrane region" description="Helical" evidence="5">
    <location>
        <begin position="132"/>
        <end position="154"/>
    </location>
</feature>
<evidence type="ECO:0000313" key="7">
    <source>
        <dbReference type="EMBL" id="MBS2961927.1"/>
    </source>
</evidence>
<dbReference type="Proteomes" id="UP000677913">
    <property type="component" value="Unassembled WGS sequence"/>
</dbReference>
<proteinExistence type="predicted"/>
<feature type="transmembrane region" description="Helical" evidence="5">
    <location>
        <begin position="302"/>
        <end position="320"/>
    </location>
</feature>
<dbReference type="RefSeq" id="WP_211464066.1">
    <property type="nucleotide sequence ID" value="NZ_JAGSXH010000005.1"/>
</dbReference>
<feature type="transmembrane region" description="Helical" evidence="5">
    <location>
        <begin position="166"/>
        <end position="189"/>
    </location>
</feature>